<reference evidence="3 4" key="1">
    <citation type="submission" date="2024-09" db="EMBL/GenBank/DDBJ databases">
        <authorList>
            <person name="Sun Q."/>
            <person name="Mori K."/>
        </authorList>
    </citation>
    <scope>NUCLEOTIDE SEQUENCE [LARGE SCALE GENOMIC DNA]</scope>
    <source>
        <strain evidence="3 4">CCM 4839</strain>
    </source>
</reference>
<protein>
    <submittedName>
        <fullName evidence="3">SDR family NAD(P)-dependent oxidoreductase</fullName>
        <ecNumber evidence="3">1.1.1.-</ecNumber>
    </submittedName>
</protein>
<proteinExistence type="inferred from homology"/>
<comment type="similarity">
    <text evidence="1">Belongs to the short-chain dehydrogenases/reductases (SDR) family.</text>
</comment>
<dbReference type="GO" id="GO:0016491">
    <property type="term" value="F:oxidoreductase activity"/>
    <property type="evidence" value="ECO:0007669"/>
    <property type="project" value="UniProtKB-KW"/>
</dbReference>
<dbReference type="EMBL" id="JBHLVF010000023">
    <property type="protein sequence ID" value="MFC0392903.1"/>
    <property type="molecule type" value="Genomic_DNA"/>
</dbReference>
<dbReference type="SUPFAM" id="SSF51735">
    <property type="entry name" value="NAD(P)-binding Rossmann-fold domains"/>
    <property type="match status" value="1"/>
</dbReference>
<dbReference type="PANTHER" id="PTHR42760">
    <property type="entry name" value="SHORT-CHAIN DEHYDROGENASES/REDUCTASES FAMILY MEMBER"/>
    <property type="match status" value="1"/>
</dbReference>
<evidence type="ECO:0000313" key="3">
    <source>
        <dbReference type="EMBL" id="MFC0392903.1"/>
    </source>
</evidence>
<dbReference type="PRINTS" id="PR00081">
    <property type="entry name" value="GDHRDH"/>
</dbReference>
<keyword evidence="4" id="KW-1185">Reference proteome</keyword>
<dbReference type="Pfam" id="PF13561">
    <property type="entry name" value="adh_short_C2"/>
    <property type="match status" value="1"/>
</dbReference>
<dbReference type="InterPro" id="IPR002347">
    <property type="entry name" value="SDR_fam"/>
</dbReference>
<dbReference type="EC" id="1.1.1.-" evidence="3"/>
<dbReference type="RefSeq" id="WP_204818679.1">
    <property type="nucleotide sequence ID" value="NZ_JANHOF010000005.1"/>
</dbReference>
<comment type="caution">
    <text evidence="3">The sequence shown here is derived from an EMBL/GenBank/DDBJ whole genome shotgun (WGS) entry which is preliminary data.</text>
</comment>
<evidence type="ECO:0000313" key="4">
    <source>
        <dbReference type="Proteomes" id="UP001589818"/>
    </source>
</evidence>
<organism evidence="3 4">
    <name type="scientific">Paenibacillus mendelii</name>
    <dbReference type="NCBI Taxonomy" id="206163"/>
    <lineage>
        <taxon>Bacteria</taxon>
        <taxon>Bacillati</taxon>
        <taxon>Bacillota</taxon>
        <taxon>Bacilli</taxon>
        <taxon>Bacillales</taxon>
        <taxon>Paenibacillaceae</taxon>
        <taxon>Paenibacillus</taxon>
    </lineage>
</organism>
<name>A0ABV6JAJ7_9BACL</name>
<dbReference type="InterPro" id="IPR036291">
    <property type="entry name" value="NAD(P)-bd_dom_sf"/>
</dbReference>
<accession>A0ABV6JAJ7</accession>
<sequence length="253" mass="26905">MTKWDFEGQVVLITGGAGGLGIDLSHAYTEAGAKVYVCDWSETNIKQMRDTMSAVSHRGSYEAEVVDVRSVKELQDWVERVIQKEGKADILINAAGICPTASYSEVTEAIWDDVVDVNMKSAFFATQAIAASMKEHGYGRIVNVSSVGAHTGGAIATPPYAAAKAGMLAVTKSFANALSPFGICVNTVAPGPFDTVMIADFPKATMERIVASTPTRRVGQTGDVVQAILFMSDRSTSHITGATLDVNGGLYMR</sequence>
<dbReference type="Proteomes" id="UP001589818">
    <property type="component" value="Unassembled WGS sequence"/>
</dbReference>
<gene>
    <name evidence="3" type="ORF">ACFFJ8_16140</name>
</gene>
<dbReference type="InterPro" id="IPR020904">
    <property type="entry name" value="Sc_DH/Rdtase_CS"/>
</dbReference>
<evidence type="ECO:0000256" key="2">
    <source>
        <dbReference type="ARBA" id="ARBA00023002"/>
    </source>
</evidence>
<evidence type="ECO:0000256" key="1">
    <source>
        <dbReference type="ARBA" id="ARBA00006484"/>
    </source>
</evidence>
<dbReference type="PROSITE" id="PS00061">
    <property type="entry name" value="ADH_SHORT"/>
    <property type="match status" value="1"/>
</dbReference>
<dbReference type="PRINTS" id="PR00080">
    <property type="entry name" value="SDRFAMILY"/>
</dbReference>
<dbReference type="PANTHER" id="PTHR42760:SF133">
    <property type="entry name" value="3-OXOACYL-[ACYL-CARRIER-PROTEIN] REDUCTASE"/>
    <property type="match status" value="1"/>
</dbReference>
<keyword evidence="2 3" id="KW-0560">Oxidoreductase</keyword>
<dbReference type="Gene3D" id="3.40.50.720">
    <property type="entry name" value="NAD(P)-binding Rossmann-like Domain"/>
    <property type="match status" value="1"/>
</dbReference>